<dbReference type="InterPro" id="IPR031795">
    <property type="entry name" value="Zf-HC3"/>
</dbReference>
<dbReference type="Pfam" id="PF16827">
    <property type="entry name" value="zf-HC3"/>
    <property type="match status" value="1"/>
</dbReference>
<dbReference type="RefSeq" id="WP_092527750.1">
    <property type="nucleotide sequence ID" value="NZ_FNKO01000002.1"/>
</dbReference>
<protein>
    <submittedName>
        <fullName evidence="1">Zinc-finger</fullName>
    </submittedName>
</protein>
<organism evidence="1 2">
    <name type="scientific">Actinopolyspora saharensis</name>
    <dbReference type="NCBI Taxonomy" id="995062"/>
    <lineage>
        <taxon>Bacteria</taxon>
        <taxon>Bacillati</taxon>
        <taxon>Actinomycetota</taxon>
        <taxon>Actinomycetes</taxon>
        <taxon>Actinopolysporales</taxon>
        <taxon>Actinopolysporaceae</taxon>
        <taxon>Actinopolyspora</taxon>
    </lineage>
</organism>
<dbReference type="EMBL" id="FNKO01000002">
    <property type="protein sequence ID" value="SDR00491.1"/>
    <property type="molecule type" value="Genomic_DNA"/>
</dbReference>
<keyword evidence="1" id="KW-0479">Metal-binding</keyword>
<evidence type="ECO:0000313" key="2">
    <source>
        <dbReference type="Proteomes" id="UP000199301"/>
    </source>
</evidence>
<name>A0A1H1FHR6_9ACTN</name>
<dbReference type="Proteomes" id="UP000199301">
    <property type="component" value="Unassembled WGS sequence"/>
</dbReference>
<dbReference type="GO" id="GO:0008270">
    <property type="term" value="F:zinc ion binding"/>
    <property type="evidence" value="ECO:0007669"/>
    <property type="project" value="UniProtKB-KW"/>
</dbReference>
<keyword evidence="2" id="KW-1185">Reference proteome</keyword>
<gene>
    <name evidence="1" type="ORF">SAMN04489718_3052</name>
</gene>
<keyword evidence="1" id="KW-0862">Zinc</keyword>
<accession>A0A1H1FHR6</accession>
<dbReference type="STRING" id="995062.SAMN04489718_3052"/>
<sequence>MLEVPLAGWGWSGPVVWWNPVAGFRHAFSRELRPRPGQERDTLCGQRLTLIDPSELDWLLPTCDICMSVAIEHGREKEDLERQARRRLRERFGFDGDVL</sequence>
<dbReference type="OrthoDB" id="3696334at2"/>
<evidence type="ECO:0000313" key="1">
    <source>
        <dbReference type="EMBL" id="SDR00491.1"/>
    </source>
</evidence>
<keyword evidence="1" id="KW-0863">Zinc-finger</keyword>
<reference evidence="2" key="1">
    <citation type="submission" date="2016-10" db="EMBL/GenBank/DDBJ databases">
        <authorList>
            <person name="Varghese N."/>
            <person name="Submissions S."/>
        </authorList>
    </citation>
    <scope>NUCLEOTIDE SEQUENCE [LARGE SCALE GENOMIC DNA]</scope>
    <source>
        <strain evidence="2">DSM 45459</strain>
    </source>
</reference>
<proteinExistence type="predicted"/>
<dbReference type="AlphaFoldDB" id="A0A1H1FHR6"/>